<dbReference type="SMART" id="SM00670">
    <property type="entry name" value="PINc"/>
    <property type="match status" value="1"/>
</dbReference>
<name>A0AAN8A6L3_9SACH</name>
<dbReference type="InterPro" id="IPR049014">
    <property type="entry name" value="SWT1_C"/>
</dbReference>
<organism evidence="8 9">
    <name type="scientific">Arxiozyma heterogenica</name>
    <dbReference type="NCBI Taxonomy" id="278026"/>
    <lineage>
        <taxon>Eukaryota</taxon>
        <taxon>Fungi</taxon>
        <taxon>Dikarya</taxon>
        <taxon>Ascomycota</taxon>
        <taxon>Saccharomycotina</taxon>
        <taxon>Saccharomycetes</taxon>
        <taxon>Saccharomycetales</taxon>
        <taxon>Saccharomycetaceae</taxon>
        <taxon>Arxiozyma</taxon>
    </lineage>
</organism>
<dbReference type="GO" id="GO:0004540">
    <property type="term" value="F:RNA nuclease activity"/>
    <property type="evidence" value="ECO:0007669"/>
    <property type="project" value="UniProtKB-ARBA"/>
</dbReference>
<evidence type="ECO:0000259" key="7">
    <source>
        <dbReference type="SMART" id="SM00670"/>
    </source>
</evidence>
<feature type="region of interest" description="Disordered" evidence="6">
    <location>
        <begin position="1"/>
        <end position="28"/>
    </location>
</feature>
<dbReference type="Gene3D" id="3.40.50.1010">
    <property type="entry name" value="5'-nuclease"/>
    <property type="match status" value="1"/>
</dbReference>
<dbReference type="Proteomes" id="UP001306508">
    <property type="component" value="Unassembled WGS sequence"/>
</dbReference>
<sequence length="529" mass="60967">MGLTSIYAERGHLQGTNNRYNKTSENSDKNSRILERIEESNKKYSLKDLNNAIEAKYNKNRHKVYDDALKKDKIKSIHHNNRCKNDTTNTIIATTTTANLNNAIDMTLSSAIGESVASNRLAETNTDGPINSDHEEDILMEDISDANDIQMVSNYLTQQRLLSSNNANSSNYIQEFHNNNFLPNNDIALEPTKLQTVYVIDTNFIISQLQTLEGLRQLSQIYHHVLVVPTTTVAELDGLKSSTSTTIARHARAGNMWLYKNLAEANSGIIGQKLRQRLNPNTYKDDSILDCCLYFKEKLGCFVILLSNDKNLCLKALTEEILTVSYRDGMTSELIASKSYQENCARFGNNTMYLNLPYENNNNEIYDNIYLQKAVNATEINNSNTDEHLNPTPMFASMTVAEKAEVIYMDIQFVVTTTIKSIMNDEYGGDLPYIDFKEEQLKTLQDCSHCIYSHWISVFSDYFRHSKIKREDWKKLPVCLISIPKSQEDIDNMIFFWQDILENLFIKKSEQEYHQLKEYFFKWKQFKNK</sequence>
<protein>
    <recommendedName>
        <fullName evidence="5">Transcriptional protein SWT1</fullName>
    </recommendedName>
</protein>
<proteinExistence type="inferred from homology"/>
<dbReference type="Pfam" id="PF21693">
    <property type="entry name" value="SWT1_3rd"/>
    <property type="match status" value="1"/>
</dbReference>
<dbReference type="InterPro" id="IPR002716">
    <property type="entry name" value="PIN_dom"/>
</dbReference>
<keyword evidence="9" id="KW-1185">Reference proteome</keyword>
<comment type="caution">
    <text evidence="8">The sequence shown here is derived from an EMBL/GenBank/DDBJ whole genome shotgun (WGS) entry which is preliminary data.</text>
</comment>
<keyword evidence="2" id="KW-0804">Transcription</keyword>
<evidence type="ECO:0000256" key="6">
    <source>
        <dbReference type="SAM" id="MobiDB-lite"/>
    </source>
</evidence>
<dbReference type="PANTHER" id="PTHR16161:SF0">
    <property type="entry name" value="TRANSCRIPTIONAL PROTEIN SWT1"/>
    <property type="match status" value="1"/>
</dbReference>
<keyword evidence="3" id="KW-0539">Nucleus</keyword>
<dbReference type="Pfam" id="PF13638">
    <property type="entry name" value="PIN_4"/>
    <property type="match status" value="1"/>
</dbReference>
<evidence type="ECO:0000313" key="9">
    <source>
        <dbReference type="Proteomes" id="UP001306508"/>
    </source>
</evidence>
<dbReference type="InterPro" id="IPR029060">
    <property type="entry name" value="PIN-like_dom_sf"/>
</dbReference>
<evidence type="ECO:0000256" key="2">
    <source>
        <dbReference type="ARBA" id="ARBA00023163"/>
    </source>
</evidence>
<evidence type="ECO:0000256" key="1">
    <source>
        <dbReference type="ARBA" id="ARBA00004123"/>
    </source>
</evidence>
<dbReference type="CDD" id="cd18727">
    <property type="entry name" value="PIN_Swt1-like"/>
    <property type="match status" value="1"/>
</dbReference>
<evidence type="ECO:0000313" key="8">
    <source>
        <dbReference type="EMBL" id="KAK5778877.1"/>
    </source>
</evidence>
<dbReference type="InterPro" id="IPR052626">
    <property type="entry name" value="SWT1_Regulator"/>
</dbReference>
<feature type="domain" description="PIN" evidence="7">
    <location>
        <begin position="196"/>
        <end position="314"/>
    </location>
</feature>
<reference evidence="9" key="1">
    <citation type="submission" date="2023-07" db="EMBL/GenBank/DDBJ databases">
        <title>A draft genome of Kazachstania heterogenica Y-27499.</title>
        <authorList>
            <person name="Donic C."/>
            <person name="Kralova J.S."/>
            <person name="Fidel L."/>
            <person name="Ben-Dor S."/>
            <person name="Jung S."/>
        </authorList>
    </citation>
    <scope>NUCLEOTIDE SEQUENCE [LARGE SCALE GENOMIC DNA]</scope>
    <source>
        <strain evidence="9">Y27499</strain>
    </source>
</reference>
<evidence type="ECO:0000256" key="4">
    <source>
        <dbReference type="ARBA" id="ARBA00060839"/>
    </source>
</evidence>
<feature type="compositionally biased region" description="Polar residues" evidence="6">
    <location>
        <begin position="14"/>
        <end position="24"/>
    </location>
</feature>
<dbReference type="SUPFAM" id="SSF88723">
    <property type="entry name" value="PIN domain-like"/>
    <property type="match status" value="1"/>
</dbReference>
<dbReference type="PANTHER" id="PTHR16161">
    <property type="entry name" value="TRANSCRIPTIONAL PROTEIN SWT1"/>
    <property type="match status" value="1"/>
</dbReference>
<evidence type="ECO:0000256" key="5">
    <source>
        <dbReference type="ARBA" id="ARBA00074620"/>
    </source>
</evidence>
<dbReference type="FunFam" id="3.40.50.1010:FF:000045">
    <property type="entry name" value="Transcriptional protein swt1"/>
    <property type="match status" value="1"/>
</dbReference>
<comment type="subcellular location">
    <subcellularLocation>
        <location evidence="1">Nucleus</location>
    </subcellularLocation>
</comment>
<dbReference type="EMBL" id="JAWIZZ010000051">
    <property type="protein sequence ID" value="KAK5778877.1"/>
    <property type="molecule type" value="Genomic_DNA"/>
</dbReference>
<accession>A0AAN8A6L3</accession>
<evidence type="ECO:0000256" key="3">
    <source>
        <dbReference type="ARBA" id="ARBA00023242"/>
    </source>
</evidence>
<comment type="similarity">
    <text evidence="4">Belongs to the SWT1 family.</text>
</comment>
<gene>
    <name evidence="8" type="ORF">RI543_003804</name>
</gene>
<dbReference type="GO" id="GO:0005634">
    <property type="term" value="C:nucleus"/>
    <property type="evidence" value="ECO:0007669"/>
    <property type="project" value="UniProtKB-SubCell"/>
</dbReference>
<dbReference type="AlphaFoldDB" id="A0AAN8A6L3"/>